<dbReference type="AlphaFoldDB" id="A0A1I5PY70"/>
<keyword evidence="2" id="KW-1185">Reference proteome</keyword>
<dbReference type="EMBL" id="FOWW01000002">
    <property type="protein sequence ID" value="SFP38631.1"/>
    <property type="molecule type" value="Genomic_DNA"/>
</dbReference>
<sequence length="36" mass="3594">MLVTKAATVFASGSAAHAGQQAAILAVRNSLCHRAA</sequence>
<gene>
    <name evidence="1" type="ORF">SAMN05421810_102432</name>
</gene>
<protein>
    <submittedName>
        <fullName evidence="1">Uncharacterized protein</fullName>
    </submittedName>
</protein>
<reference evidence="2" key="1">
    <citation type="submission" date="2016-10" db="EMBL/GenBank/DDBJ databases">
        <authorList>
            <person name="Varghese N."/>
            <person name="Submissions S."/>
        </authorList>
    </citation>
    <scope>NUCLEOTIDE SEQUENCE [LARGE SCALE GENOMIC DNA]</scope>
    <source>
        <strain evidence="2">CGMCC 4.5579</strain>
    </source>
</reference>
<accession>A0A1I5PY70</accession>
<proteinExistence type="predicted"/>
<organism evidence="1 2">
    <name type="scientific">Amycolatopsis arida</name>
    <dbReference type="NCBI Taxonomy" id="587909"/>
    <lineage>
        <taxon>Bacteria</taxon>
        <taxon>Bacillati</taxon>
        <taxon>Actinomycetota</taxon>
        <taxon>Actinomycetes</taxon>
        <taxon>Pseudonocardiales</taxon>
        <taxon>Pseudonocardiaceae</taxon>
        <taxon>Amycolatopsis</taxon>
    </lineage>
</organism>
<evidence type="ECO:0000313" key="1">
    <source>
        <dbReference type="EMBL" id="SFP38631.1"/>
    </source>
</evidence>
<dbReference type="Proteomes" id="UP000198727">
    <property type="component" value="Unassembled WGS sequence"/>
</dbReference>
<name>A0A1I5PY70_9PSEU</name>
<evidence type="ECO:0000313" key="2">
    <source>
        <dbReference type="Proteomes" id="UP000198727"/>
    </source>
</evidence>